<dbReference type="SMART" id="SM00112">
    <property type="entry name" value="CA"/>
    <property type="match status" value="1"/>
</dbReference>
<dbReference type="InterPro" id="IPR040853">
    <property type="entry name" value="RapA2_cadherin-like"/>
</dbReference>
<evidence type="ECO:0000313" key="2">
    <source>
        <dbReference type="EMBL" id="NYG22520.1"/>
    </source>
</evidence>
<dbReference type="InterPro" id="IPR012334">
    <property type="entry name" value="Pectin_lyas_fold"/>
</dbReference>
<dbReference type="SUPFAM" id="SSF51126">
    <property type="entry name" value="Pectin lyase-like"/>
    <property type="match status" value="1"/>
</dbReference>
<name>A0A852X1T3_9MICO</name>
<dbReference type="CDD" id="cd11304">
    <property type="entry name" value="Cadherin_repeat"/>
    <property type="match status" value="1"/>
</dbReference>
<evidence type="ECO:0000313" key="3">
    <source>
        <dbReference type="Proteomes" id="UP000549066"/>
    </source>
</evidence>
<dbReference type="GO" id="GO:0007156">
    <property type="term" value="P:homophilic cell adhesion via plasma membrane adhesion molecules"/>
    <property type="evidence" value="ECO:0007669"/>
    <property type="project" value="InterPro"/>
</dbReference>
<dbReference type="PROSITE" id="PS50268">
    <property type="entry name" value="CADHERIN_2"/>
    <property type="match status" value="1"/>
</dbReference>
<keyword evidence="3" id="KW-1185">Reference proteome</keyword>
<dbReference type="InterPro" id="IPR006626">
    <property type="entry name" value="PbH1"/>
</dbReference>
<dbReference type="RefSeq" id="WP_179552315.1">
    <property type="nucleotide sequence ID" value="NZ_JACCFI010000001.1"/>
</dbReference>
<dbReference type="GO" id="GO:0005509">
    <property type="term" value="F:calcium ion binding"/>
    <property type="evidence" value="ECO:0007669"/>
    <property type="project" value="InterPro"/>
</dbReference>
<dbReference type="Gene3D" id="2.160.20.10">
    <property type="entry name" value="Single-stranded right-handed beta-helix, Pectin lyase-like"/>
    <property type="match status" value="2"/>
</dbReference>
<dbReference type="SUPFAM" id="SSF49313">
    <property type="entry name" value="Cadherin-like"/>
    <property type="match status" value="1"/>
</dbReference>
<protein>
    <recommendedName>
        <fullName evidence="1">Cadherin domain-containing protein</fullName>
    </recommendedName>
</protein>
<dbReference type="InterPro" id="IPR015919">
    <property type="entry name" value="Cadherin-like_sf"/>
</dbReference>
<gene>
    <name evidence="2" type="ORF">BJY17_003267</name>
</gene>
<reference evidence="2 3" key="1">
    <citation type="submission" date="2020-07" db="EMBL/GenBank/DDBJ databases">
        <title>Sequencing the genomes of 1000 actinobacteria strains.</title>
        <authorList>
            <person name="Klenk H.-P."/>
        </authorList>
    </citation>
    <scope>NUCLEOTIDE SEQUENCE [LARGE SCALE GENOMIC DNA]</scope>
    <source>
        <strain evidence="2 3">DSM 8598</strain>
    </source>
</reference>
<dbReference type="Pfam" id="PF17803">
    <property type="entry name" value="Cadherin_4"/>
    <property type="match status" value="2"/>
</dbReference>
<dbReference type="InterPro" id="IPR002126">
    <property type="entry name" value="Cadherin-like_dom"/>
</dbReference>
<dbReference type="Gene3D" id="2.60.40.60">
    <property type="entry name" value="Cadherins"/>
    <property type="match status" value="1"/>
</dbReference>
<dbReference type="EMBL" id="JACCFI010000001">
    <property type="protein sequence ID" value="NYG22520.1"/>
    <property type="molecule type" value="Genomic_DNA"/>
</dbReference>
<feature type="domain" description="Cadherin" evidence="1">
    <location>
        <begin position="169"/>
        <end position="264"/>
    </location>
</feature>
<comment type="caution">
    <text evidence="2">The sequence shown here is derived from an EMBL/GenBank/DDBJ whole genome shotgun (WGS) entry which is preliminary data.</text>
</comment>
<sequence>MSNALRLQSVAALAPDSRRSTRLALVLFTVLAMIVVLATPSVAFAADTETQLRYACAQKSNGLMRAASSPGDCRPKQETPVTIWPGPTSLCIQPDGSVRRFASAKSCTGAKPAGTVLVVPTTTGEPVYFCAPASGVLRRVSAATACLSTEQRYVIGNHAPSALTLSNDSLPENEPAGTIVGTLGLVDDDPAATPAFSLVSGAGSGDNAAFTITGSTLKTAASFDFETKASYSIRVRGTDGYGGSLEQVFTISVLDVVEDVPPTAVADTATVEEDAAPTTVDVLVNDDDIDGGPISISQVSQPVNGTVVIAGDEASVTYEPDPGFCNDPPGTTIDEFTYTLAPGGSTTTVGVTVTCVDDLPVAADDEATVDEDAAATAIDVLANDTDSDGGARSITSVVQPEHGTVVITGGGTGLTYQPHAEYCNAPPGDANDVFSYTLTPGDANAQVSVKVICIADAPVADDETFDGPDAAVGNTFLVIDDPTDGAIDLSRPHLLVAGNLLEGDTDADPGTELAIESGVTVTEQGGFVYLEADGDFAYLPPVGCTAATDGFDYTVTDRGAVQALTDTGHVTIAISDCVWYVDNAADGNDGNGSKPFDTIAQAAAASSAGDDIFVFDGDGTSTGYSTAIVLDDDQQLIGEASDLVVGGRTLHVGDPAKRPVITATSGANVVSLGVGNRVAGLEVHPVTAGGGIGVSGPGGDATIDDVRIVDTVAGGIGLALQDATGTNTIGDLEVDVIGLGVVVNDSAKIVFDPAATVSIRTSGTGWAFLAQRSNLEGSQIDRIVVDDSFDGGVRLQQTTGAITFGDLDIRTLNSTQAAFSLSLTGPVTVPASATAKIVATNGPAVHVGASSGSSLSFDEVTSTKSSVYGINIDEIGAGTFSAAAGELSAGPFGSTPFRVRGGSGDISYGGSITDGPATTSVDIQSRTGGTVTLSGSITDGSDAGGGVVVANNTGGATVFSGESKHLETGANPGVSFGSSNGHTLSITGGGLDVTTTSGVPLAASLSGTIVVTGEGNTLSSTTGTGLSIVLTGIGADDVTFRRISSNGAPSGIVLLGTGTAGGLHVTGDGSTVQGGDASGGTIAATTGDGISLLSTADVSLRNMRVENSAGNGIGGVGVIGFSFLSGTVTGAGDADGEDGIAFDGSNANLSGAVDISNSVLTSNEASGISITNAGGTISSATITGNRISDAGDLLTPGAALLLQATGTTGGAATITKATISSNVITDFRSGHGIRLISGNQAGAAKSTLGIPGNLTNVVAVTGNRMDGGSGGIEQQPEAFVDMQVLGAADANVDVSTNGTDAEPIRHLDCQAISVLTGGAANVTAKFDANVIAAGSRPGCAGINANAISLNTVGATLAARVTNNKVSATGGPGIFVGASGAGMTTARVTGNNVLAPIGDGYAGYAGIIVAAGSIAGPDSPVCVSITGNTTAGGTGVFQATGIQLSKLSTDPTINDFGIEGLPQGQTASPAVENYINGLNTSASGSVGVGGTVLSTATSGFSSCTTGL</sequence>
<dbReference type="Proteomes" id="UP000549066">
    <property type="component" value="Unassembled WGS sequence"/>
</dbReference>
<dbReference type="SMART" id="SM00710">
    <property type="entry name" value="PbH1"/>
    <property type="match status" value="13"/>
</dbReference>
<evidence type="ECO:0000259" key="1">
    <source>
        <dbReference type="PROSITE" id="PS50268"/>
    </source>
</evidence>
<dbReference type="Gene3D" id="2.60.40.3440">
    <property type="match status" value="2"/>
</dbReference>
<organism evidence="2 3">
    <name type="scientific">Agromyces hippuratus</name>
    <dbReference type="NCBI Taxonomy" id="286438"/>
    <lineage>
        <taxon>Bacteria</taxon>
        <taxon>Bacillati</taxon>
        <taxon>Actinomycetota</taxon>
        <taxon>Actinomycetes</taxon>
        <taxon>Micrococcales</taxon>
        <taxon>Microbacteriaceae</taxon>
        <taxon>Agromyces</taxon>
    </lineage>
</organism>
<proteinExistence type="predicted"/>
<dbReference type="GO" id="GO:0016020">
    <property type="term" value="C:membrane"/>
    <property type="evidence" value="ECO:0007669"/>
    <property type="project" value="InterPro"/>
</dbReference>
<dbReference type="InterPro" id="IPR011050">
    <property type="entry name" value="Pectin_lyase_fold/virulence"/>
</dbReference>
<accession>A0A852X1T3</accession>